<name>A0A6H9Z2V4_9ACTN</name>
<dbReference type="InterPro" id="IPR049052">
    <property type="entry name" value="nSTAND1"/>
</dbReference>
<dbReference type="Pfam" id="PF13432">
    <property type="entry name" value="TPR_16"/>
    <property type="match status" value="1"/>
</dbReference>
<dbReference type="InterPro" id="IPR027417">
    <property type="entry name" value="P-loop_NTPase"/>
</dbReference>
<proteinExistence type="predicted"/>
<dbReference type="SMART" id="SM00028">
    <property type="entry name" value="TPR"/>
    <property type="match status" value="5"/>
</dbReference>
<reference evidence="2 3" key="1">
    <citation type="submission" date="2019-09" db="EMBL/GenBank/DDBJ databases">
        <title>Actinomadura physcomitrii sp. nov., a novel actinomycete isolated from moss [Physcomitrium sphaericum (Ludw) Fuernr].</title>
        <authorList>
            <person name="Zhuang X."/>
            <person name="Liu C."/>
        </authorList>
    </citation>
    <scope>NUCLEOTIDE SEQUENCE [LARGE SCALE GENOMIC DNA]</scope>
    <source>
        <strain evidence="2 3">HMC1</strain>
    </source>
</reference>
<dbReference type="SUPFAM" id="SSF48452">
    <property type="entry name" value="TPR-like"/>
    <property type="match status" value="1"/>
</dbReference>
<dbReference type="RefSeq" id="WP_151558041.1">
    <property type="nucleotide sequence ID" value="NZ_WBMT01000002.1"/>
</dbReference>
<evidence type="ECO:0000313" key="3">
    <source>
        <dbReference type="Proteomes" id="UP000468735"/>
    </source>
</evidence>
<dbReference type="EMBL" id="WBMT01000002">
    <property type="protein sequence ID" value="KAB2351371.1"/>
    <property type="molecule type" value="Genomic_DNA"/>
</dbReference>
<dbReference type="Pfam" id="PF20703">
    <property type="entry name" value="nSTAND1"/>
    <property type="match status" value="1"/>
</dbReference>
<sequence length="669" mass="73116">MNEGLSRGEADARSVVGSPPGAWSGPYVGRRPFTEADQRFFFGREDEARAVADAWLTSRLTILSGAPGAGKTSLLRAGVVPALASEPANVLPVGRVSHGSTFPMAAVPEQNPYTLALLASWWPQQTLTRVSMLSIARFLHRRELTDRYGRRLPMLVAIDQTERLFHAAGSRHRVRFLEELKEAMKERPRTHLLMAVRENHLDEVMQVAEELVPERSDPYVLRPFDRQRARAAVTGPLEATGRTFDPDAAVHLVDDLAAGPVTSDRWRFTESSAARMEEAGTSVEPVLLQAVCRRMWEDLADDTAVVSVGLLPDSDRALADFCHQTLTAVASDHGVRPDKLSAWLRNLLGGAGSAHLSLADSVIRAMEDQHLIKRRAGARSYELQHPRLIEPIWRLGEARWTVRRSEPAALLRAAEVALSTDEPDLAERHVKEAVRAYGASDMRERAEAESFLGNVALQRGQLEAATQHYSAAAAMYETLQASENVGWLLAAVGMLKLDLGDRGAAVENLKAAVRRIPNDSMLQTELGQALWIAGQPQTALAVLGSVLTREGDTAEALRARGEILADLGDAESALRDLDRIERRPRPSTRAARALALATLSRVEAARQELKEIDAEATDDGSLLFRVARVQRLTGDVGAATELASRAVKASDPPLPPHQKAAALRLLSEM</sequence>
<gene>
    <name evidence="2" type="ORF">F8566_03695</name>
</gene>
<dbReference type="Proteomes" id="UP000468735">
    <property type="component" value="Unassembled WGS sequence"/>
</dbReference>
<dbReference type="InterPro" id="IPR019734">
    <property type="entry name" value="TPR_rpt"/>
</dbReference>
<dbReference type="SUPFAM" id="SSF52540">
    <property type="entry name" value="P-loop containing nucleoside triphosphate hydrolases"/>
    <property type="match status" value="1"/>
</dbReference>
<organism evidence="2 3">
    <name type="scientific">Actinomadura rudentiformis</name>
    <dbReference type="NCBI Taxonomy" id="359158"/>
    <lineage>
        <taxon>Bacteria</taxon>
        <taxon>Bacillati</taxon>
        <taxon>Actinomycetota</taxon>
        <taxon>Actinomycetes</taxon>
        <taxon>Streptosporangiales</taxon>
        <taxon>Thermomonosporaceae</taxon>
        <taxon>Actinomadura</taxon>
    </lineage>
</organism>
<comment type="caution">
    <text evidence="2">The sequence shown here is derived from an EMBL/GenBank/DDBJ whole genome shotgun (WGS) entry which is preliminary data.</text>
</comment>
<evidence type="ECO:0000313" key="2">
    <source>
        <dbReference type="EMBL" id="KAB2351371.1"/>
    </source>
</evidence>
<feature type="domain" description="Novel STAND NTPase 1" evidence="1">
    <location>
        <begin position="26"/>
        <end position="259"/>
    </location>
</feature>
<protein>
    <recommendedName>
        <fullName evidence="1">Novel STAND NTPase 1 domain-containing protein</fullName>
    </recommendedName>
</protein>
<keyword evidence="3" id="KW-1185">Reference proteome</keyword>
<dbReference type="AlphaFoldDB" id="A0A6H9Z2V4"/>
<dbReference type="OrthoDB" id="3204522at2"/>
<accession>A0A6H9Z2V4</accession>
<evidence type="ECO:0000259" key="1">
    <source>
        <dbReference type="Pfam" id="PF20703"/>
    </source>
</evidence>
<dbReference type="InterPro" id="IPR011990">
    <property type="entry name" value="TPR-like_helical_dom_sf"/>
</dbReference>
<dbReference type="Gene3D" id="1.25.40.10">
    <property type="entry name" value="Tetratricopeptide repeat domain"/>
    <property type="match status" value="1"/>
</dbReference>